<comment type="subcellular location">
    <subcellularLocation>
        <location evidence="1">Cell outer membrane</location>
    </subcellularLocation>
</comment>
<accession>A0A3M9N949</accession>
<feature type="domain" description="RagB/SusD" evidence="6">
    <location>
        <begin position="270"/>
        <end position="517"/>
    </location>
</feature>
<dbReference type="OrthoDB" id="9783641at2"/>
<dbReference type="InterPro" id="IPR011990">
    <property type="entry name" value="TPR-like_helical_dom_sf"/>
</dbReference>
<dbReference type="Gene3D" id="1.25.40.390">
    <property type="match status" value="1"/>
</dbReference>
<dbReference type="SUPFAM" id="SSF48452">
    <property type="entry name" value="TPR-like"/>
    <property type="match status" value="1"/>
</dbReference>
<keyword evidence="4" id="KW-0472">Membrane</keyword>
<keyword evidence="8" id="KW-1185">Reference proteome</keyword>
<reference evidence="7 8" key="1">
    <citation type="submission" date="2018-11" db="EMBL/GenBank/DDBJ databases">
        <title>Draft genome sequence of Ferruginibacter sp. BO-59.</title>
        <authorList>
            <person name="Im W.T."/>
        </authorList>
    </citation>
    <scope>NUCLEOTIDE SEQUENCE [LARGE SCALE GENOMIC DNA]</scope>
    <source>
        <strain evidence="7 8">BO-59</strain>
    </source>
</reference>
<gene>
    <name evidence="7" type="ORF">EFY79_17380</name>
</gene>
<evidence type="ECO:0000256" key="4">
    <source>
        <dbReference type="ARBA" id="ARBA00023136"/>
    </source>
</evidence>
<dbReference type="RefSeq" id="WP_123122020.1">
    <property type="nucleotide sequence ID" value="NZ_RJJR01000016.1"/>
</dbReference>
<protein>
    <submittedName>
        <fullName evidence="7">RagB/SusD family nutrient uptake outer membrane protein</fullName>
    </submittedName>
</protein>
<organism evidence="7 8">
    <name type="scientific">Hanamia caeni</name>
    <dbReference type="NCBI Taxonomy" id="2294116"/>
    <lineage>
        <taxon>Bacteria</taxon>
        <taxon>Pseudomonadati</taxon>
        <taxon>Bacteroidota</taxon>
        <taxon>Chitinophagia</taxon>
        <taxon>Chitinophagales</taxon>
        <taxon>Chitinophagaceae</taxon>
        <taxon>Hanamia</taxon>
    </lineage>
</organism>
<dbReference type="EMBL" id="RJJR01000016">
    <property type="protein sequence ID" value="RNI33763.1"/>
    <property type="molecule type" value="Genomic_DNA"/>
</dbReference>
<proteinExistence type="inferred from homology"/>
<dbReference type="Proteomes" id="UP000267223">
    <property type="component" value="Unassembled WGS sequence"/>
</dbReference>
<evidence type="ECO:0000313" key="8">
    <source>
        <dbReference type="Proteomes" id="UP000267223"/>
    </source>
</evidence>
<sequence>MNLYKLVKFTLSLSIAVVIGLGCTKLNQNLNSTLTNEQATNALGANGTQLLLQTAYNDVGGPFSDPGRISALEEVTADESVVPTRAGDWDDNGKWRALKLQTFGPEGVDVIINAFNDLNKLNFDATNVLAFSPTKGQAAEARFLRAFSLYKLLDLFGQFPFRNPGDNLLNAPKVYSGDSAVNFIISELTAIIPDLPPTNGMDKANIDAANTLLMKLYLNRGAFVNREAPTFDDADMQKVITLGNAIINSGKYSYSANYFDNFSPTNSNSKEIIFASPNTSGVSTNNTGIHNMWWATLHYNSYKPLAPQSGWNGFSTTADFYNSFGINGTPTETPTDTLLDQRIGGRHYKGVTDVSGLRTGLLIGQQYYADGSKVKDRKGNLLIFNTNFSPDLKETGPLLEDVGIRVLKYLPDFSGNGKNYGGGTSGNWCVLYRYSDVVLMVAEAKMRASAPDNAGALALVNDLRSARKAAPMTSMVLVNPNNLNDPNTLLAERGRELYWELMRRTDLIRFGMFMKAWYLKPASDATHLVFPIPATALAANPNLKQNPGY</sequence>
<dbReference type="PROSITE" id="PS51257">
    <property type="entry name" value="PROKAR_LIPOPROTEIN"/>
    <property type="match status" value="1"/>
</dbReference>
<evidence type="ECO:0000256" key="2">
    <source>
        <dbReference type="ARBA" id="ARBA00006275"/>
    </source>
</evidence>
<evidence type="ECO:0000313" key="7">
    <source>
        <dbReference type="EMBL" id="RNI33763.1"/>
    </source>
</evidence>
<comment type="similarity">
    <text evidence="2">Belongs to the SusD family.</text>
</comment>
<keyword evidence="5" id="KW-0998">Cell outer membrane</keyword>
<evidence type="ECO:0000256" key="1">
    <source>
        <dbReference type="ARBA" id="ARBA00004442"/>
    </source>
</evidence>
<dbReference type="GO" id="GO:0009279">
    <property type="term" value="C:cell outer membrane"/>
    <property type="evidence" value="ECO:0007669"/>
    <property type="project" value="UniProtKB-SubCell"/>
</dbReference>
<keyword evidence="3" id="KW-0732">Signal</keyword>
<dbReference type="AlphaFoldDB" id="A0A3M9N949"/>
<name>A0A3M9N949_9BACT</name>
<evidence type="ECO:0000256" key="3">
    <source>
        <dbReference type="ARBA" id="ARBA00022729"/>
    </source>
</evidence>
<comment type="caution">
    <text evidence="7">The sequence shown here is derived from an EMBL/GenBank/DDBJ whole genome shotgun (WGS) entry which is preliminary data.</text>
</comment>
<dbReference type="Pfam" id="PF07980">
    <property type="entry name" value="SusD_RagB"/>
    <property type="match status" value="1"/>
</dbReference>
<evidence type="ECO:0000259" key="6">
    <source>
        <dbReference type="Pfam" id="PF07980"/>
    </source>
</evidence>
<dbReference type="InterPro" id="IPR012944">
    <property type="entry name" value="SusD_RagB_dom"/>
</dbReference>
<evidence type="ECO:0000256" key="5">
    <source>
        <dbReference type="ARBA" id="ARBA00023237"/>
    </source>
</evidence>